<dbReference type="PROSITE" id="PS50146">
    <property type="entry name" value="DAGK"/>
    <property type="match status" value="1"/>
</dbReference>
<comment type="cofactor">
    <cofactor evidence="1">
        <name>Mg(2+)</name>
        <dbReference type="ChEBI" id="CHEBI:18420"/>
    </cofactor>
</comment>
<sequence length="310" mass="32732">MTMLILNGKKAGLPLIRQTVNLLREQGHSIEVRCTWEGGDVARYVKEAAALNITRIIAGGGDGTVNEVADALAILANPTTSAHPNKVEMELAILPLGTANDFATACLIPLKIDTALSFAVTATAHPIDLALANDRHFINVASAGFGAQITVDTPVELKNLLGGQAYFISGLIQALNFTPYQGKIAATLADGQQIQLQGAGLLGAICNGRLAGGGQNLAPKALLNDGLLDVVLVKHFPSSALKQVVDELKDPHVSGEYVNRMQVTEITLTSDTPLPVNLDGEPTFHLTHHIRVLPGAVKLVCPDDSPVLMR</sequence>
<evidence type="ECO:0000256" key="6">
    <source>
        <dbReference type="ARBA" id="ARBA00022777"/>
    </source>
</evidence>
<keyword evidence="14" id="KW-1185">Reference proteome</keyword>
<evidence type="ECO:0000256" key="8">
    <source>
        <dbReference type="ARBA" id="ARBA00022842"/>
    </source>
</evidence>
<dbReference type="Proteomes" id="UP000315947">
    <property type="component" value="Chromosome"/>
</dbReference>
<dbReference type="Pfam" id="PF19279">
    <property type="entry name" value="YegS_C"/>
    <property type="match status" value="1"/>
</dbReference>
<dbReference type="GO" id="GO:0016301">
    <property type="term" value="F:kinase activity"/>
    <property type="evidence" value="ECO:0007669"/>
    <property type="project" value="UniProtKB-KW"/>
</dbReference>
<keyword evidence="4" id="KW-0479">Metal-binding</keyword>
<dbReference type="PANTHER" id="PTHR12358:SF106">
    <property type="entry name" value="LIPID KINASE YEGS"/>
    <property type="match status" value="1"/>
</dbReference>
<keyword evidence="7" id="KW-0067">ATP-binding</keyword>
<evidence type="ECO:0000259" key="12">
    <source>
        <dbReference type="PROSITE" id="PS50146"/>
    </source>
</evidence>
<organism evidence="13 14">
    <name type="scientific">Shewanella psychropiezotolerans</name>
    <dbReference type="NCBI Taxonomy" id="2593655"/>
    <lineage>
        <taxon>Bacteria</taxon>
        <taxon>Pseudomonadati</taxon>
        <taxon>Pseudomonadota</taxon>
        <taxon>Gammaproteobacteria</taxon>
        <taxon>Alteromonadales</taxon>
        <taxon>Shewanellaceae</taxon>
        <taxon>Shewanella</taxon>
    </lineage>
</organism>
<proteinExistence type="predicted"/>
<evidence type="ECO:0000256" key="11">
    <source>
        <dbReference type="ARBA" id="ARBA00023264"/>
    </source>
</evidence>
<keyword evidence="2" id="KW-0444">Lipid biosynthesis</keyword>
<dbReference type="InterPro" id="IPR016064">
    <property type="entry name" value="NAD/diacylglycerol_kinase_sf"/>
</dbReference>
<keyword evidence="3 13" id="KW-0808">Transferase</keyword>
<name>A0ABX5X134_9GAMM</name>
<dbReference type="InterPro" id="IPR001206">
    <property type="entry name" value="Diacylglycerol_kinase_cat_dom"/>
</dbReference>
<keyword evidence="9" id="KW-0443">Lipid metabolism</keyword>
<evidence type="ECO:0000256" key="7">
    <source>
        <dbReference type="ARBA" id="ARBA00022840"/>
    </source>
</evidence>
<dbReference type="InterPro" id="IPR050187">
    <property type="entry name" value="Lipid_Phosphate_FormReg"/>
</dbReference>
<evidence type="ECO:0000256" key="9">
    <source>
        <dbReference type="ARBA" id="ARBA00023098"/>
    </source>
</evidence>
<evidence type="ECO:0000256" key="2">
    <source>
        <dbReference type="ARBA" id="ARBA00022516"/>
    </source>
</evidence>
<dbReference type="SMART" id="SM00046">
    <property type="entry name" value="DAGKc"/>
    <property type="match status" value="1"/>
</dbReference>
<gene>
    <name evidence="13" type="primary">yegS</name>
    <name evidence="13" type="ORF">FM037_11130</name>
</gene>
<protein>
    <submittedName>
        <fullName evidence="13">Lipid kinase YegS</fullName>
        <ecNumber evidence="13">2.7.1.-</ecNumber>
    </submittedName>
</protein>
<dbReference type="PANTHER" id="PTHR12358">
    <property type="entry name" value="SPHINGOSINE KINASE"/>
    <property type="match status" value="1"/>
</dbReference>
<dbReference type="InterPro" id="IPR017438">
    <property type="entry name" value="ATP-NAD_kinase_N"/>
</dbReference>
<dbReference type="RefSeq" id="WP_144046055.1">
    <property type="nucleotide sequence ID" value="NZ_CP041614.1"/>
</dbReference>
<dbReference type="SUPFAM" id="SSF111331">
    <property type="entry name" value="NAD kinase/diacylglycerol kinase-like"/>
    <property type="match status" value="1"/>
</dbReference>
<dbReference type="InterPro" id="IPR045540">
    <property type="entry name" value="YegS/DAGK_C"/>
</dbReference>
<evidence type="ECO:0000256" key="4">
    <source>
        <dbReference type="ARBA" id="ARBA00022723"/>
    </source>
</evidence>
<keyword evidence="6 13" id="KW-0418">Kinase</keyword>
<evidence type="ECO:0000256" key="5">
    <source>
        <dbReference type="ARBA" id="ARBA00022741"/>
    </source>
</evidence>
<evidence type="ECO:0000256" key="10">
    <source>
        <dbReference type="ARBA" id="ARBA00023209"/>
    </source>
</evidence>
<evidence type="ECO:0000256" key="3">
    <source>
        <dbReference type="ARBA" id="ARBA00022679"/>
    </source>
</evidence>
<evidence type="ECO:0000256" key="1">
    <source>
        <dbReference type="ARBA" id="ARBA00001946"/>
    </source>
</evidence>
<dbReference type="EC" id="2.7.1.-" evidence="13"/>
<dbReference type="NCBIfam" id="TIGR00147">
    <property type="entry name" value="YegS/Rv2252/BmrU family lipid kinase"/>
    <property type="match status" value="1"/>
</dbReference>
<keyword evidence="5" id="KW-0547">Nucleotide-binding</keyword>
<evidence type="ECO:0000313" key="14">
    <source>
        <dbReference type="Proteomes" id="UP000315947"/>
    </source>
</evidence>
<dbReference type="Gene3D" id="3.40.50.10330">
    <property type="entry name" value="Probable inorganic polyphosphate/atp-NAD kinase, domain 1"/>
    <property type="match status" value="1"/>
</dbReference>
<keyword evidence="8" id="KW-0460">Magnesium</keyword>
<dbReference type="Pfam" id="PF00781">
    <property type="entry name" value="DAGK_cat"/>
    <property type="match status" value="1"/>
</dbReference>
<keyword evidence="10" id="KW-0594">Phospholipid biosynthesis</keyword>
<reference evidence="13 14" key="1">
    <citation type="submission" date="2019-07" db="EMBL/GenBank/DDBJ databases">
        <title>Shewanella sp. YLB-06 whole genomic sequence.</title>
        <authorList>
            <person name="Yu L."/>
        </authorList>
    </citation>
    <scope>NUCLEOTIDE SEQUENCE [LARGE SCALE GENOMIC DNA]</scope>
    <source>
        <strain evidence="13 14">YLB-06</strain>
    </source>
</reference>
<evidence type="ECO:0000313" key="13">
    <source>
        <dbReference type="EMBL" id="QDO83683.1"/>
    </source>
</evidence>
<accession>A0ABX5X134</accession>
<keyword evidence="11" id="KW-1208">Phospholipid metabolism</keyword>
<dbReference type="NCBIfam" id="NF009602">
    <property type="entry name" value="PRK13054.1"/>
    <property type="match status" value="1"/>
</dbReference>
<dbReference type="EMBL" id="CP041614">
    <property type="protein sequence ID" value="QDO83683.1"/>
    <property type="molecule type" value="Genomic_DNA"/>
</dbReference>
<dbReference type="Gene3D" id="2.60.200.40">
    <property type="match status" value="1"/>
</dbReference>
<feature type="domain" description="DAGKc" evidence="12">
    <location>
        <begin position="1"/>
        <end position="136"/>
    </location>
</feature>
<dbReference type="InterPro" id="IPR005218">
    <property type="entry name" value="Diacylglycerol/lipid_kinase"/>
</dbReference>